<organism evidence="2 3">
    <name type="scientific">Gracilibacillus salinarum</name>
    <dbReference type="NCBI Taxonomy" id="2932255"/>
    <lineage>
        <taxon>Bacteria</taxon>
        <taxon>Bacillati</taxon>
        <taxon>Bacillota</taxon>
        <taxon>Bacilli</taxon>
        <taxon>Bacillales</taxon>
        <taxon>Bacillaceae</taxon>
        <taxon>Gracilibacillus</taxon>
    </lineage>
</organism>
<evidence type="ECO:0000313" key="2">
    <source>
        <dbReference type="EMBL" id="UOQ83680.1"/>
    </source>
</evidence>
<dbReference type="Proteomes" id="UP000831537">
    <property type="component" value="Chromosome"/>
</dbReference>
<sequence>MSKEKAIKAIKDVLDISKVGVLSTIHDNLPNSRYMMFYNDEEVLYTKTSKDSLKVDEIESNPHVHILLGYEETKNHSFVEFAGRAEIVEDQETIDWIWENQDKTYFKSKDDPELIVLKMTPNEIKLLNDDELDTPKTVDFK</sequence>
<dbReference type="EMBL" id="CP095071">
    <property type="protein sequence ID" value="UOQ83680.1"/>
    <property type="molecule type" value="Genomic_DNA"/>
</dbReference>
<dbReference type="Gene3D" id="2.30.110.10">
    <property type="entry name" value="Electron Transport, Fmn-binding Protein, Chain A"/>
    <property type="match status" value="1"/>
</dbReference>
<keyword evidence="3" id="KW-1185">Reference proteome</keyword>
<reference evidence="2 3" key="1">
    <citation type="submission" date="2022-04" db="EMBL/GenBank/DDBJ databases">
        <title>Gracilibacillus sp. isolated from saltern.</title>
        <authorList>
            <person name="Won M."/>
            <person name="Lee C.-M."/>
            <person name="Woen H.-Y."/>
            <person name="Kwon S.-W."/>
        </authorList>
    </citation>
    <scope>NUCLEOTIDE SEQUENCE [LARGE SCALE GENOMIC DNA]</scope>
    <source>
        <strain evidence="2 3">SSPM10-3</strain>
    </source>
</reference>
<dbReference type="InterPro" id="IPR012349">
    <property type="entry name" value="Split_barrel_FMN-bd"/>
</dbReference>
<dbReference type="PANTHER" id="PTHR34818:SF1">
    <property type="entry name" value="PROTEIN BLI-3"/>
    <property type="match status" value="1"/>
</dbReference>
<accession>A0ABY4GH80</accession>
<dbReference type="Pfam" id="PF01243">
    <property type="entry name" value="PNPOx_N"/>
    <property type="match status" value="1"/>
</dbReference>
<feature type="domain" description="Pyridoxamine 5'-phosphate oxidase N-terminal" evidence="1">
    <location>
        <begin position="8"/>
        <end position="126"/>
    </location>
</feature>
<dbReference type="PANTHER" id="PTHR34818">
    <property type="entry name" value="PROTEIN BLI-3"/>
    <property type="match status" value="1"/>
</dbReference>
<protein>
    <submittedName>
        <fullName evidence="2">Pyridoxamine 5'-phosphate oxidase family protein</fullName>
    </submittedName>
</protein>
<evidence type="ECO:0000259" key="1">
    <source>
        <dbReference type="Pfam" id="PF01243"/>
    </source>
</evidence>
<dbReference type="RefSeq" id="WP_244740750.1">
    <property type="nucleotide sequence ID" value="NZ_CP095071.1"/>
</dbReference>
<name>A0ABY4GH80_9BACI</name>
<evidence type="ECO:0000313" key="3">
    <source>
        <dbReference type="Proteomes" id="UP000831537"/>
    </source>
</evidence>
<gene>
    <name evidence="2" type="ORF">MUN87_13035</name>
</gene>
<proteinExistence type="predicted"/>
<dbReference type="SUPFAM" id="SSF50475">
    <property type="entry name" value="FMN-binding split barrel"/>
    <property type="match status" value="1"/>
</dbReference>
<dbReference type="InterPro" id="IPR011576">
    <property type="entry name" value="Pyridox_Oxase_N"/>
</dbReference>
<dbReference type="InterPro" id="IPR052917">
    <property type="entry name" value="Stress-Dev_Protein"/>
</dbReference>